<protein>
    <submittedName>
        <fullName evidence="1">Uncharacterized protein</fullName>
    </submittedName>
</protein>
<dbReference type="AlphaFoldDB" id="A0A2N1JE57"/>
<dbReference type="OrthoDB" id="3358293at2759"/>
<evidence type="ECO:0000313" key="1">
    <source>
        <dbReference type="EMBL" id="PKI84835.1"/>
    </source>
</evidence>
<keyword evidence="2" id="KW-1185">Reference proteome</keyword>
<organism evidence="1 2">
    <name type="scientific">Malassezia vespertilionis</name>
    <dbReference type="NCBI Taxonomy" id="2020962"/>
    <lineage>
        <taxon>Eukaryota</taxon>
        <taxon>Fungi</taxon>
        <taxon>Dikarya</taxon>
        <taxon>Basidiomycota</taxon>
        <taxon>Ustilaginomycotina</taxon>
        <taxon>Malasseziomycetes</taxon>
        <taxon>Malasseziales</taxon>
        <taxon>Malasseziaceae</taxon>
        <taxon>Malassezia</taxon>
    </lineage>
</organism>
<name>A0A2N1JE57_9BASI</name>
<reference evidence="1 2" key="1">
    <citation type="submission" date="2017-10" db="EMBL/GenBank/DDBJ databases">
        <title>A novel species of cold-tolerant Malassezia isolated from bats.</title>
        <authorList>
            <person name="Lorch J.M."/>
            <person name="Palmer J.M."/>
            <person name="Vanderwolf K.J."/>
            <person name="Schmidt K.Z."/>
            <person name="Verant M.L."/>
            <person name="Weller T.J."/>
            <person name="Blehert D.S."/>
        </authorList>
    </citation>
    <scope>NUCLEOTIDE SEQUENCE [LARGE SCALE GENOMIC DNA]</scope>
    <source>
        <strain evidence="1 2">NWHC:44797-103</strain>
    </source>
</reference>
<dbReference type="EMBL" id="KZ454988">
    <property type="protein sequence ID" value="PKI84835.1"/>
    <property type="molecule type" value="Genomic_DNA"/>
</dbReference>
<sequence length="167" mass="18447">MEMHMDEHPSIPIPICGAPKRKHAEPDELDAFQLGIEELADHCRKSVAPRTESRLQGGTEQAQFYPLPPELNRAVLASLDYAARPSTPPRAPEVEPLAPNDLSCGHDTEMVEEETQSRKHAEQCTSMPLLSVRHYCGTASQLWSHCPDCGTFSKVQASTPVLLCYSP</sequence>
<proteinExistence type="predicted"/>
<evidence type="ECO:0000313" key="2">
    <source>
        <dbReference type="Proteomes" id="UP000232875"/>
    </source>
</evidence>
<gene>
    <name evidence="1" type="ORF">MVES_001297</name>
</gene>
<accession>A0A2N1JE57</accession>
<dbReference type="Proteomes" id="UP000232875">
    <property type="component" value="Unassembled WGS sequence"/>
</dbReference>